<gene>
    <name evidence="1" type="ORF">pdam_00000428</name>
</gene>
<sequence length="17" mass="1917">MRPTIPLLIQSGTTFNQ</sequence>
<dbReference type="EMBL" id="RCHS01001413">
    <property type="protein sequence ID" value="RMX53707.1"/>
    <property type="molecule type" value="Genomic_DNA"/>
</dbReference>
<comment type="caution">
    <text evidence="1">The sequence shown here is derived from an EMBL/GenBank/DDBJ whole genome shotgun (WGS) entry which is preliminary data.</text>
</comment>
<protein>
    <submittedName>
        <fullName evidence="1">Uncharacterized protein</fullName>
    </submittedName>
</protein>
<dbReference type="AlphaFoldDB" id="A0A3M6UJ85"/>
<name>A0A3M6UJ85_POCDA</name>
<proteinExistence type="predicted"/>
<reference evidence="1 2" key="1">
    <citation type="journal article" date="2018" name="Sci. Rep.">
        <title>Comparative analysis of the Pocillopora damicornis genome highlights role of immune system in coral evolution.</title>
        <authorList>
            <person name="Cunning R."/>
            <person name="Bay R.A."/>
            <person name="Gillette P."/>
            <person name="Baker A.C."/>
            <person name="Traylor-Knowles N."/>
        </authorList>
    </citation>
    <scope>NUCLEOTIDE SEQUENCE [LARGE SCALE GENOMIC DNA]</scope>
    <source>
        <strain evidence="1">RSMAS</strain>
        <tissue evidence="1">Whole animal</tissue>
    </source>
</reference>
<keyword evidence="2" id="KW-1185">Reference proteome</keyword>
<accession>A0A3M6UJ85</accession>
<organism evidence="1 2">
    <name type="scientific">Pocillopora damicornis</name>
    <name type="common">Cauliflower coral</name>
    <name type="synonym">Millepora damicornis</name>
    <dbReference type="NCBI Taxonomy" id="46731"/>
    <lineage>
        <taxon>Eukaryota</taxon>
        <taxon>Metazoa</taxon>
        <taxon>Cnidaria</taxon>
        <taxon>Anthozoa</taxon>
        <taxon>Hexacorallia</taxon>
        <taxon>Scleractinia</taxon>
        <taxon>Astrocoeniina</taxon>
        <taxon>Pocilloporidae</taxon>
        <taxon>Pocillopora</taxon>
    </lineage>
</organism>
<evidence type="ECO:0000313" key="2">
    <source>
        <dbReference type="Proteomes" id="UP000275408"/>
    </source>
</evidence>
<evidence type="ECO:0000313" key="1">
    <source>
        <dbReference type="EMBL" id="RMX53707.1"/>
    </source>
</evidence>
<dbReference type="Proteomes" id="UP000275408">
    <property type="component" value="Unassembled WGS sequence"/>
</dbReference>